<dbReference type="Gene3D" id="3.40.50.12780">
    <property type="entry name" value="N-terminal domain of ligase-like"/>
    <property type="match status" value="1"/>
</dbReference>
<proteinExistence type="predicted"/>
<organism evidence="2 3">
    <name type="scientific">Candolleomyces aberdarensis</name>
    <dbReference type="NCBI Taxonomy" id="2316362"/>
    <lineage>
        <taxon>Eukaryota</taxon>
        <taxon>Fungi</taxon>
        <taxon>Dikarya</taxon>
        <taxon>Basidiomycota</taxon>
        <taxon>Agaricomycotina</taxon>
        <taxon>Agaricomycetes</taxon>
        <taxon>Agaricomycetidae</taxon>
        <taxon>Agaricales</taxon>
        <taxon>Agaricineae</taxon>
        <taxon>Psathyrellaceae</taxon>
        <taxon>Candolleomyces</taxon>
    </lineage>
</organism>
<name>A0A4Q2DPD1_9AGAR</name>
<dbReference type="SUPFAM" id="SSF56801">
    <property type="entry name" value="Acetyl-CoA synthetase-like"/>
    <property type="match status" value="1"/>
</dbReference>
<evidence type="ECO:0000313" key="3">
    <source>
        <dbReference type="Proteomes" id="UP000290288"/>
    </source>
</evidence>
<protein>
    <recommendedName>
        <fullName evidence="1">AMP-dependent synthetase/ligase domain-containing protein</fullName>
    </recommendedName>
</protein>
<dbReference type="GO" id="GO:0016020">
    <property type="term" value="C:membrane"/>
    <property type="evidence" value="ECO:0007669"/>
    <property type="project" value="TreeGrafter"/>
</dbReference>
<dbReference type="GO" id="GO:0005783">
    <property type="term" value="C:endoplasmic reticulum"/>
    <property type="evidence" value="ECO:0007669"/>
    <property type="project" value="TreeGrafter"/>
</dbReference>
<gene>
    <name evidence="2" type="ORF">EST38_g4831</name>
</gene>
<sequence>MSLPNISEYLATDDLTILLGLIAATVFLVNNLYKPQPLVHPILLGRQSDVGRARNPGESAVYRNYSTGLMGRFPVRPGKDVHILADLVRPETEAPRTLWSTKITNHTFQDRVAAVGTGLLRLAPLKPRESSVLILLNDCIEFLLADLALASHSIVSYTLSSSTLLPSVLESHRPNAIVTHAFMLPKLLELVYDTSDRTVQHTIVVVGEPSPQALASVASNITILKFADVEREGVRVEKILTPIPKPTDVFSISFYEAENGLIQGAQLTHANITAGVAAIHALLPAANAFTPLDTITSAHSLSTTYGRTIAYTSLYEGTSFATLVSSAAYHAGDKPTVLDSKDAISGTQYPIPSPTVLFLKPEQLKAITTDVIKQGARSWLLYPFAWRHKVSGVSEGFVTKESLWDRVLFDGARTKILGPTAATLRATIVSGGPIEASLMTPARIALSVPVINVLSHPLVSGPVLATHAFDLQDFPLGKTKSQSVLPAHSGPPGINVEVKLVGVDDEAVEKGADPVGVVFVRGPPVGKLVNVDGYENIPSQTTDDEEGWTGTGLRAKVQTNGSFVVMTD</sequence>
<dbReference type="InterPro" id="IPR000873">
    <property type="entry name" value="AMP-dep_synth/lig_dom"/>
</dbReference>
<dbReference type="OrthoDB" id="1700726at2759"/>
<keyword evidence="3" id="KW-1185">Reference proteome</keyword>
<dbReference type="GO" id="GO:0004467">
    <property type="term" value="F:long-chain fatty acid-CoA ligase activity"/>
    <property type="evidence" value="ECO:0007669"/>
    <property type="project" value="TreeGrafter"/>
</dbReference>
<dbReference type="EMBL" id="SDEE01000124">
    <property type="protein sequence ID" value="RXW21022.1"/>
    <property type="molecule type" value="Genomic_DNA"/>
</dbReference>
<dbReference type="Proteomes" id="UP000290288">
    <property type="component" value="Unassembled WGS sequence"/>
</dbReference>
<accession>A0A4Q2DPD1</accession>
<evidence type="ECO:0000313" key="2">
    <source>
        <dbReference type="EMBL" id="RXW21022.1"/>
    </source>
</evidence>
<dbReference type="STRING" id="2316362.A0A4Q2DPD1"/>
<comment type="caution">
    <text evidence="2">The sequence shown here is derived from an EMBL/GenBank/DDBJ whole genome shotgun (WGS) entry which is preliminary data.</text>
</comment>
<reference evidence="2 3" key="1">
    <citation type="submission" date="2019-01" db="EMBL/GenBank/DDBJ databases">
        <title>Draft genome sequence of Psathyrella aberdarensis IHI B618.</title>
        <authorList>
            <person name="Buettner E."/>
            <person name="Kellner H."/>
        </authorList>
    </citation>
    <scope>NUCLEOTIDE SEQUENCE [LARGE SCALE GENOMIC DNA]</scope>
    <source>
        <strain evidence="2 3">IHI B618</strain>
    </source>
</reference>
<evidence type="ECO:0000259" key="1">
    <source>
        <dbReference type="Pfam" id="PF00501"/>
    </source>
</evidence>
<dbReference type="Pfam" id="PF00501">
    <property type="entry name" value="AMP-binding"/>
    <property type="match status" value="1"/>
</dbReference>
<dbReference type="PANTHER" id="PTHR43272">
    <property type="entry name" value="LONG-CHAIN-FATTY-ACID--COA LIGASE"/>
    <property type="match status" value="1"/>
</dbReference>
<dbReference type="AlphaFoldDB" id="A0A4Q2DPD1"/>
<dbReference type="InterPro" id="IPR042099">
    <property type="entry name" value="ANL_N_sf"/>
</dbReference>
<feature type="domain" description="AMP-dependent synthetase/ligase" evidence="1">
    <location>
        <begin position="101"/>
        <end position="525"/>
    </location>
</feature>
<dbReference type="PANTHER" id="PTHR43272:SF11">
    <property type="entry name" value="AMP-DEPENDENT SYNTHETASE_LIGASE DOMAIN-CONTAINING PROTEIN"/>
    <property type="match status" value="1"/>
</dbReference>